<dbReference type="SUPFAM" id="SSF48452">
    <property type="entry name" value="TPR-like"/>
    <property type="match status" value="1"/>
</dbReference>
<dbReference type="Proteomes" id="UP001200145">
    <property type="component" value="Unassembled WGS sequence"/>
</dbReference>
<evidence type="ECO:0000313" key="3">
    <source>
        <dbReference type="Proteomes" id="UP001200145"/>
    </source>
</evidence>
<feature type="transmembrane region" description="Helical" evidence="1">
    <location>
        <begin position="85"/>
        <end position="103"/>
    </location>
</feature>
<keyword evidence="3" id="KW-1185">Reference proteome</keyword>
<organism evidence="2 3">
    <name type="scientific">Flavihumibacter fluminis</name>
    <dbReference type="NCBI Taxonomy" id="2909236"/>
    <lineage>
        <taxon>Bacteria</taxon>
        <taxon>Pseudomonadati</taxon>
        <taxon>Bacteroidota</taxon>
        <taxon>Chitinophagia</taxon>
        <taxon>Chitinophagales</taxon>
        <taxon>Chitinophagaceae</taxon>
        <taxon>Flavihumibacter</taxon>
    </lineage>
</organism>
<gene>
    <name evidence="2" type="ORF">L0U88_06180</name>
</gene>
<keyword evidence="1" id="KW-0812">Transmembrane</keyword>
<accession>A0ABS9BG04</accession>
<dbReference type="EMBL" id="JAKEVY010000002">
    <property type="protein sequence ID" value="MCF1714210.1"/>
    <property type="molecule type" value="Genomic_DNA"/>
</dbReference>
<comment type="caution">
    <text evidence="2">The sequence shown here is derived from an EMBL/GenBank/DDBJ whole genome shotgun (WGS) entry which is preliminary data.</text>
</comment>
<proteinExistence type="predicted"/>
<reference evidence="2 3" key="1">
    <citation type="submission" date="2022-01" db="EMBL/GenBank/DDBJ databases">
        <title>Flavihumibacter sp. nov., isolated from sediment of a river.</title>
        <authorList>
            <person name="Liu H."/>
        </authorList>
    </citation>
    <scope>NUCLEOTIDE SEQUENCE [LARGE SCALE GENOMIC DNA]</scope>
    <source>
        <strain evidence="2 3">RY-1</strain>
    </source>
</reference>
<sequence length="250" mass="28608">MNPDLHIDHLLDEYTAGTITRDWLQKQVPALNEQELEKEIQLHRAAQSFLERAPILAQVGILHEQFLNENNSIHADKKLIWMGRLKWIGMAASLLLAVGIYFWQSGNTMNADQLYADMYQPYQAPVFRSQESVDDLTALYKKGAYQELVTAYEATKPVDNSAHFYAGLSYMELKKWTAASLSFQRIQDNTASPAFRDEAQFYGALAYLKAGATDKALELFRAIKQDQQHLYFEKVQAAQLEDLEALLRKK</sequence>
<dbReference type="RefSeq" id="WP_234864744.1">
    <property type="nucleotide sequence ID" value="NZ_JAKEVY010000002.1"/>
</dbReference>
<keyword evidence="1" id="KW-1133">Transmembrane helix</keyword>
<protein>
    <recommendedName>
        <fullName evidence="4">Tetratricopeptide repeat protein</fullName>
    </recommendedName>
</protein>
<evidence type="ECO:0000256" key="1">
    <source>
        <dbReference type="SAM" id="Phobius"/>
    </source>
</evidence>
<dbReference type="InterPro" id="IPR011990">
    <property type="entry name" value="TPR-like_helical_dom_sf"/>
</dbReference>
<evidence type="ECO:0008006" key="4">
    <source>
        <dbReference type="Google" id="ProtNLM"/>
    </source>
</evidence>
<dbReference type="Gene3D" id="1.25.40.10">
    <property type="entry name" value="Tetratricopeptide repeat domain"/>
    <property type="match status" value="1"/>
</dbReference>
<name>A0ABS9BG04_9BACT</name>
<evidence type="ECO:0000313" key="2">
    <source>
        <dbReference type="EMBL" id="MCF1714210.1"/>
    </source>
</evidence>
<keyword evidence="1" id="KW-0472">Membrane</keyword>